<dbReference type="VEuPathDB" id="FungiDB:LCOR_06117.1"/>
<proteinExistence type="predicted"/>
<dbReference type="Gene3D" id="3.40.50.1240">
    <property type="entry name" value="Phosphoglycerate mutase-like"/>
    <property type="match status" value="1"/>
</dbReference>
<dbReference type="CDD" id="cd07067">
    <property type="entry name" value="HP_PGM_like"/>
    <property type="match status" value="1"/>
</dbReference>
<accession>A0A068S0X8</accession>
<dbReference type="SUPFAM" id="SSF53254">
    <property type="entry name" value="Phosphoglycerate mutase-like"/>
    <property type="match status" value="1"/>
</dbReference>
<feature type="region of interest" description="Disordered" evidence="3">
    <location>
        <begin position="1"/>
        <end position="58"/>
    </location>
</feature>
<feature type="compositionally biased region" description="Polar residues" evidence="3">
    <location>
        <begin position="31"/>
        <end position="58"/>
    </location>
</feature>
<evidence type="ECO:0000259" key="4">
    <source>
        <dbReference type="Pfam" id="PF01591"/>
    </source>
</evidence>
<dbReference type="InterPro" id="IPR013078">
    <property type="entry name" value="His_Pase_superF_clade-1"/>
</dbReference>
<dbReference type="SMART" id="SM00855">
    <property type="entry name" value="PGAM"/>
    <property type="match status" value="1"/>
</dbReference>
<evidence type="ECO:0000256" key="1">
    <source>
        <dbReference type="ARBA" id="ARBA00022741"/>
    </source>
</evidence>
<dbReference type="PANTHER" id="PTHR10606:SF32">
    <property type="entry name" value="6-PHOSPHOFRUCTO-2-KINASE 1"/>
    <property type="match status" value="1"/>
</dbReference>
<evidence type="ECO:0000256" key="3">
    <source>
        <dbReference type="SAM" id="MobiDB-lite"/>
    </source>
</evidence>
<keyword evidence="2" id="KW-0067">ATP-binding</keyword>
<dbReference type="GO" id="GO:0006003">
    <property type="term" value="P:fructose 2,6-bisphosphate metabolic process"/>
    <property type="evidence" value="ECO:0007669"/>
    <property type="project" value="InterPro"/>
</dbReference>
<dbReference type="Pfam" id="PF00300">
    <property type="entry name" value="His_Phos_1"/>
    <property type="match status" value="1"/>
</dbReference>
<dbReference type="EMBL" id="CBTN010000026">
    <property type="protein sequence ID" value="CDH54906.1"/>
    <property type="molecule type" value="Genomic_DNA"/>
</dbReference>
<protein>
    <submittedName>
        <fullName evidence="5">Fructose-6-phosphate 2-kinase fructose-6-biphosphatase</fullName>
    </submittedName>
</protein>
<evidence type="ECO:0000313" key="5">
    <source>
        <dbReference type="EMBL" id="CDH54906.1"/>
    </source>
</evidence>
<dbReference type="Pfam" id="PF01591">
    <property type="entry name" value="6PF2K"/>
    <property type="match status" value="1"/>
</dbReference>
<dbReference type="OrthoDB" id="267323at2759"/>
<dbReference type="PROSITE" id="PS00175">
    <property type="entry name" value="PG_MUTASE"/>
    <property type="match status" value="1"/>
</dbReference>
<reference evidence="5" key="1">
    <citation type="submission" date="2013-08" db="EMBL/GenBank/DDBJ databases">
        <title>Gene expansion shapes genome architecture in the human pathogen Lichtheimia corymbifera: an evolutionary genomics analysis in the ancient terrestrial Mucorales (Mucoromycotina).</title>
        <authorList>
            <person name="Schwartze V.U."/>
            <person name="Winter S."/>
            <person name="Shelest E."/>
            <person name="Marcet-Houben M."/>
            <person name="Horn F."/>
            <person name="Wehner S."/>
            <person name="Hoffmann K."/>
            <person name="Riege K."/>
            <person name="Sammeth M."/>
            <person name="Nowrousian M."/>
            <person name="Valiante V."/>
            <person name="Linde J."/>
            <person name="Jacobsen I.D."/>
            <person name="Marz M."/>
            <person name="Brakhage A.A."/>
            <person name="Gabaldon T."/>
            <person name="Bocker S."/>
            <person name="Voigt K."/>
        </authorList>
    </citation>
    <scope>NUCLEOTIDE SEQUENCE [LARGE SCALE GENOMIC DNA]</scope>
    <source>
        <strain evidence="5">FSU 9682</strain>
    </source>
</reference>
<dbReference type="InterPro" id="IPR029033">
    <property type="entry name" value="His_PPase_superfam"/>
</dbReference>
<keyword evidence="1" id="KW-0547">Nucleotide-binding</keyword>
<dbReference type="FunFam" id="3.40.50.300:FF:000644">
    <property type="entry name" value="GpmB, Fructose-2,6-bisphosphatase"/>
    <property type="match status" value="1"/>
</dbReference>
<dbReference type="GO" id="GO:0005524">
    <property type="term" value="F:ATP binding"/>
    <property type="evidence" value="ECO:0007669"/>
    <property type="project" value="UniProtKB-KW"/>
</dbReference>
<dbReference type="Gene3D" id="3.40.50.300">
    <property type="entry name" value="P-loop containing nucleotide triphosphate hydrolases"/>
    <property type="match status" value="1"/>
</dbReference>
<dbReference type="GO" id="GO:0006000">
    <property type="term" value="P:fructose metabolic process"/>
    <property type="evidence" value="ECO:0007669"/>
    <property type="project" value="InterPro"/>
</dbReference>
<keyword evidence="6" id="KW-1185">Reference proteome</keyword>
<dbReference type="AlphaFoldDB" id="A0A068S0X8"/>
<feature type="compositionally biased region" description="Low complexity" evidence="3">
    <location>
        <begin position="1"/>
        <end position="16"/>
    </location>
</feature>
<dbReference type="GO" id="GO:0005829">
    <property type="term" value="C:cytosol"/>
    <property type="evidence" value="ECO:0007669"/>
    <property type="project" value="TreeGrafter"/>
</dbReference>
<dbReference type="Proteomes" id="UP000027586">
    <property type="component" value="Unassembled WGS sequence"/>
</dbReference>
<evidence type="ECO:0000313" key="6">
    <source>
        <dbReference type="Proteomes" id="UP000027586"/>
    </source>
</evidence>
<dbReference type="GO" id="GO:0003873">
    <property type="term" value="F:6-phosphofructo-2-kinase activity"/>
    <property type="evidence" value="ECO:0007669"/>
    <property type="project" value="InterPro"/>
</dbReference>
<dbReference type="InterPro" id="IPR013079">
    <property type="entry name" value="6Phosfructo_kin"/>
</dbReference>
<feature type="domain" description="6-phosphofructo-2-kinase" evidence="4">
    <location>
        <begin position="105"/>
        <end position="321"/>
    </location>
</feature>
<dbReference type="PIRSF" id="PIRSF000709">
    <property type="entry name" value="6PFK_2-Ptase"/>
    <property type="match status" value="1"/>
</dbReference>
<dbReference type="InterPro" id="IPR003094">
    <property type="entry name" value="6Pfruct_kin"/>
</dbReference>
<dbReference type="SUPFAM" id="SSF52540">
    <property type="entry name" value="P-loop containing nucleoside triphosphate hydrolases"/>
    <property type="match status" value="1"/>
</dbReference>
<evidence type="ECO:0000256" key="2">
    <source>
        <dbReference type="ARBA" id="ARBA00022840"/>
    </source>
</evidence>
<dbReference type="InterPro" id="IPR027417">
    <property type="entry name" value="P-loop_NTPase"/>
</dbReference>
<gene>
    <name evidence="5" type="ORF">LCOR_06117.1</name>
</gene>
<sequence length="555" mass="63918">MQMQQESSNNRNESSSAPTATPAIVPLSPCCTPTSSHSESTRWSETLNPDSQPQSSSIEEWGAFSSPTIDNCYLSARPEHIRAHGFDVPGAVQSIVTPKTSREPHSDSKLVIIMVGLPARGKSYIVKKLRRYLNWLQYETKVFNVGDLRRVNQESQQHEQSAGFFDPGNEEAKRIRDNLALEVLDHLINWLSEGGRVAIHDATNSTIERRFLLLNRLQEYPQIKVLLLESLCTDKKILERNFRLKLLGPDYRDKPAAEALADFKSRVSNYERAYQPVGEWEEKHDIQYCKLMNVGKKVVAYNISGYLSGQCVFYLMNFNLADRQIFLTRHGQSEDNVVGRIGGDAPLSARGRKYSKALARFIKEQRIAFALDSVKQQEEQEEYWASNGLEPLDDEPPLFRKKTISNQQQFTVWTSMLKRAMQTATWFDPDEYDIKHIRFLNEINAAKNTQENFLPDAPTNSTTAIQALVENHTLSMIIELERMSESCLIITHRVVMRILMGYLLDRSREQMPHMDIPMHTLFEIRPKPYGNELRVWKYNEEEDVFEERTSCFKDK</sequence>
<name>A0A068S0X8_9FUNG</name>
<comment type="caution">
    <text evidence="5">The sequence shown here is derived from an EMBL/GenBank/DDBJ whole genome shotgun (WGS) entry which is preliminary data.</text>
</comment>
<dbReference type="PANTHER" id="PTHR10606">
    <property type="entry name" value="6-PHOSPHOFRUCTO-2-KINASE/FRUCTOSE-2,6-BISPHOSPHATASE"/>
    <property type="match status" value="1"/>
</dbReference>
<dbReference type="InterPro" id="IPR001345">
    <property type="entry name" value="PG/BPGM_mutase_AS"/>
</dbReference>
<dbReference type="PRINTS" id="PR00991">
    <property type="entry name" value="6PFRUCTKNASE"/>
</dbReference>
<organism evidence="5 6">
    <name type="scientific">Lichtheimia corymbifera JMRC:FSU:9682</name>
    <dbReference type="NCBI Taxonomy" id="1263082"/>
    <lineage>
        <taxon>Eukaryota</taxon>
        <taxon>Fungi</taxon>
        <taxon>Fungi incertae sedis</taxon>
        <taxon>Mucoromycota</taxon>
        <taxon>Mucoromycotina</taxon>
        <taxon>Mucoromycetes</taxon>
        <taxon>Mucorales</taxon>
        <taxon>Lichtheimiaceae</taxon>
        <taxon>Lichtheimia</taxon>
    </lineage>
</organism>